<comment type="subcellular location">
    <subcellularLocation>
        <location evidence="1">Secreted</location>
    </subcellularLocation>
</comment>
<comment type="similarity">
    <text evidence="2">Belongs to the nematode transthyretin-like family.</text>
</comment>
<dbReference type="PANTHER" id="PTHR21700">
    <property type="entry name" value="TRANSTHYRETIN-LIKE FAMILY PROTEIN-RELATED"/>
    <property type="match status" value="1"/>
</dbReference>
<protein>
    <submittedName>
        <fullName evidence="7">Transthyretin-like family protein</fullName>
    </submittedName>
</protein>
<name>A0A7E4V7H6_PANRE</name>
<dbReference type="Pfam" id="PF01060">
    <property type="entry name" value="TTR-52"/>
    <property type="match status" value="1"/>
</dbReference>
<evidence type="ECO:0000256" key="3">
    <source>
        <dbReference type="ARBA" id="ARBA00022525"/>
    </source>
</evidence>
<evidence type="ECO:0000256" key="2">
    <source>
        <dbReference type="ARBA" id="ARBA00010112"/>
    </source>
</evidence>
<evidence type="ECO:0000256" key="4">
    <source>
        <dbReference type="ARBA" id="ARBA00022729"/>
    </source>
</evidence>
<dbReference type="Gene3D" id="2.60.40.3330">
    <property type="match status" value="1"/>
</dbReference>
<dbReference type="PANTHER" id="PTHR21700:SF44">
    <property type="entry name" value="TRANSTHYRETIN-LIKE FAMILY PROTEIN"/>
    <property type="match status" value="1"/>
</dbReference>
<dbReference type="InterPro" id="IPR038479">
    <property type="entry name" value="Transthyretin-like_sf"/>
</dbReference>
<organism evidence="6 7">
    <name type="scientific">Panagrellus redivivus</name>
    <name type="common">Microworm</name>
    <dbReference type="NCBI Taxonomy" id="6233"/>
    <lineage>
        <taxon>Eukaryota</taxon>
        <taxon>Metazoa</taxon>
        <taxon>Ecdysozoa</taxon>
        <taxon>Nematoda</taxon>
        <taxon>Chromadorea</taxon>
        <taxon>Rhabditida</taxon>
        <taxon>Tylenchina</taxon>
        <taxon>Panagrolaimomorpha</taxon>
        <taxon>Panagrolaimoidea</taxon>
        <taxon>Panagrolaimidae</taxon>
        <taxon>Panagrellus</taxon>
    </lineage>
</organism>
<evidence type="ECO:0000256" key="5">
    <source>
        <dbReference type="SAM" id="SignalP"/>
    </source>
</evidence>
<evidence type="ECO:0000313" key="6">
    <source>
        <dbReference type="Proteomes" id="UP000492821"/>
    </source>
</evidence>
<reference evidence="6" key="1">
    <citation type="journal article" date="2013" name="Genetics">
        <title>The draft genome and transcriptome of Panagrellus redivivus are shaped by the harsh demands of a free-living lifestyle.</title>
        <authorList>
            <person name="Srinivasan J."/>
            <person name="Dillman A.R."/>
            <person name="Macchietto M.G."/>
            <person name="Heikkinen L."/>
            <person name="Lakso M."/>
            <person name="Fracchia K.M."/>
            <person name="Antoshechkin I."/>
            <person name="Mortazavi A."/>
            <person name="Wong G."/>
            <person name="Sternberg P.W."/>
        </authorList>
    </citation>
    <scope>NUCLEOTIDE SEQUENCE [LARGE SCALE GENOMIC DNA]</scope>
    <source>
        <strain evidence="6">MT8872</strain>
    </source>
</reference>
<accession>A0A7E4V7H6</accession>
<keyword evidence="6" id="KW-1185">Reference proteome</keyword>
<dbReference type="InterPro" id="IPR001534">
    <property type="entry name" value="Transthyretin-like"/>
</dbReference>
<keyword evidence="4 5" id="KW-0732">Signal</keyword>
<keyword evidence="3" id="KW-0964">Secreted</keyword>
<dbReference type="AlphaFoldDB" id="A0A7E4V7H6"/>
<sequence length="142" mass="15975">MTSMYLNIIILYCLVIAALGFRTQSTSVKGRLVCGTVPQKGVLVRLFDEDDGPDPDDQLDTTYTDDDGYFELAGDTVEFTNIDPEIRIYHNCNNYINPCERAWIIGIPDKYISSGKTPKVTMDMGTMNLEVELEDEGHDCIH</sequence>
<dbReference type="GO" id="GO:0009986">
    <property type="term" value="C:cell surface"/>
    <property type="evidence" value="ECO:0007669"/>
    <property type="project" value="InterPro"/>
</dbReference>
<feature type="chain" id="PRO_5028879203" evidence="5">
    <location>
        <begin position="21"/>
        <end position="142"/>
    </location>
</feature>
<dbReference type="GO" id="GO:0005576">
    <property type="term" value="C:extracellular region"/>
    <property type="evidence" value="ECO:0007669"/>
    <property type="project" value="UniProtKB-SubCell"/>
</dbReference>
<dbReference type="Proteomes" id="UP000492821">
    <property type="component" value="Unassembled WGS sequence"/>
</dbReference>
<dbReference type="WBParaSite" id="Pan_g17019.t1">
    <property type="protein sequence ID" value="Pan_g17019.t1"/>
    <property type="gene ID" value="Pan_g17019"/>
</dbReference>
<reference evidence="7" key="2">
    <citation type="submission" date="2020-10" db="UniProtKB">
        <authorList>
            <consortium name="WormBaseParasite"/>
        </authorList>
    </citation>
    <scope>IDENTIFICATION</scope>
</reference>
<evidence type="ECO:0000256" key="1">
    <source>
        <dbReference type="ARBA" id="ARBA00004613"/>
    </source>
</evidence>
<evidence type="ECO:0000313" key="7">
    <source>
        <dbReference type="WBParaSite" id="Pan_g17019.t1"/>
    </source>
</evidence>
<proteinExistence type="inferred from homology"/>
<feature type="signal peptide" evidence="5">
    <location>
        <begin position="1"/>
        <end position="20"/>
    </location>
</feature>